<proteinExistence type="predicted"/>
<reference evidence="1 2" key="1">
    <citation type="submission" date="2011-02" db="EMBL/GenBank/DDBJ databases">
        <authorList>
            <person name="Muzny D."/>
            <person name="Qin X."/>
            <person name="Buhay C."/>
            <person name="Dugan-Rocha S."/>
            <person name="Ding Y."/>
            <person name="Chen G."/>
            <person name="Hawes A."/>
            <person name="Holder M."/>
            <person name="Jhangiani S."/>
            <person name="Johnson A."/>
            <person name="Khan Z."/>
            <person name="Li Z."/>
            <person name="Liu W."/>
            <person name="Liu X."/>
            <person name="Perez L."/>
            <person name="Shen H."/>
            <person name="Wang Q."/>
            <person name="Watt J."/>
            <person name="Xi L."/>
            <person name="Xin Y."/>
            <person name="Zhou J."/>
            <person name="Deng J."/>
            <person name="Jiang H."/>
            <person name="Liu Y."/>
            <person name="Qu J."/>
            <person name="Song X.-Z."/>
            <person name="Zhang L."/>
            <person name="Villasana D."/>
            <person name="Johnson A."/>
            <person name="Liu J."/>
            <person name="Liyanage D."/>
            <person name="Lorensuhewa L."/>
            <person name="Robinson T."/>
            <person name="Song A."/>
            <person name="Song B.-B."/>
            <person name="Dinh H."/>
            <person name="Thornton R."/>
            <person name="Coyle M."/>
            <person name="Francisco L."/>
            <person name="Jackson L."/>
            <person name="Javaid M."/>
            <person name="Korchina V."/>
            <person name="Kovar C."/>
            <person name="Mata R."/>
            <person name="Mathew T."/>
            <person name="Ngo R."/>
            <person name="Nguyen L."/>
            <person name="Nguyen N."/>
            <person name="Okwuonu G."/>
            <person name="Ongeri F."/>
            <person name="Pham C."/>
            <person name="Simmons D."/>
            <person name="Wilczek-Boney K."/>
            <person name="Hale W."/>
            <person name="Jakkamsetti A."/>
            <person name="Pham P."/>
            <person name="Ruth R."/>
            <person name="San Lucas F."/>
            <person name="Warren J."/>
            <person name="Zhang J."/>
            <person name="Zhao Z."/>
            <person name="Zhou C."/>
            <person name="Zhu D."/>
            <person name="Lee S."/>
            <person name="Bess C."/>
            <person name="Blankenburg K."/>
            <person name="Forbes L."/>
            <person name="Fu Q."/>
            <person name="Gubbala S."/>
            <person name="Hirani K."/>
            <person name="Jayaseelan J.C."/>
            <person name="Lara F."/>
            <person name="Munidasa M."/>
            <person name="Palculict T."/>
            <person name="Patil S."/>
            <person name="Pu L.-L."/>
            <person name="Saada N."/>
            <person name="Tang L."/>
            <person name="Weissenberger G."/>
            <person name="Zhu Y."/>
            <person name="Hemphill L."/>
            <person name="Shang Y."/>
            <person name="Youmans B."/>
            <person name="Ayvaz T."/>
            <person name="Ross M."/>
            <person name="Santibanez J."/>
            <person name="Aqrawi P."/>
            <person name="Gross S."/>
            <person name="Joshi V."/>
            <person name="Fowler G."/>
            <person name="Nazareth L."/>
            <person name="Reid J."/>
            <person name="Worley K."/>
            <person name="Petrosino J."/>
            <person name="Highlander S."/>
            <person name="Gibbs R."/>
        </authorList>
    </citation>
    <scope>NUCLEOTIDE SEQUENCE [LARGE SCALE GENOMIC DNA]</scope>
    <source>
        <strain evidence="1 2">DSM 15829</strain>
    </source>
</reference>
<comment type="caution">
    <text evidence="1">The sequence shown here is derived from an EMBL/GenBank/DDBJ whole genome shotgun (WGS) entry which is preliminary data.</text>
</comment>
<name>F1T5Y0_9ACTN</name>
<dbReference type="EMBL" id="ACGK02000002">
    <property type="protein sequence ID" value="EGF22885.1"/>
    <property type="molecule type" value="Genomic_DNA"/>
</dbReference>
<keyword evidence="2" id="KW-1185">Reference proteome</keyword>
<dbReference type="Proteomes" id="UP000005947">
    <property type="component" value="Unassembled WGS sequence"/>
</dbReference>
<sequence length="48" mass="5586">MNINININILYDCLAGFEHIYKIDGNRARFRKHYGGGHVFHGQRVTIL</sequence>
<accession>F1T5Y0</accession>
<protein>
    <submittedName>
        <fullName evidence="1">Uncharacterized protein</fullName>
    </submittedName>
</protein>
<evidence type="ECO:0000313" key="1">
    <source>
        <dbReference type="EMBL" id="EGF22885.1"/>
    </source>
</evidence>
<gene>
    <name evidence="1" type="ORF">HMPREF0091_10880</name>
</gene>
<organism evidence="1 2">
    <name type="scientific">Fannyhessea vaginae DSM 15829</name>
    <dbReference type="NCBI Taxonomy" id="525256"/>
    <lineage>
        <taxon>Bacteria</taxon>
        <taxon>Bacillati</taxon>
        <taxon>Actinomycetota</taxon>
        <taxon>Coriobacteriia</taxon>
        <taxon>Coriobacteriales</taxon>
        <taxon>Atopobiaceae</taxon>
        <taxon>Fannyhessea</taxon>
    </lineage>
</organism>
<dbReference type="AlphaFoldDB" id="F1T5Y0"/>
<evidence type="ECO:0000313" key="2">
    <source>
        <dbReference type="Proteomes" id="UP000005947"/>
    </source>
</evidence>